<dbReference type="Pfam" id="PF13541">
    <property type="entry name" value="ChlI"/>
    <property type="match status" value="1"/>
</dbReference>
<dbReference type="EMBL" id="VGJX01000270">
    <property type="protein sequence ID" value="MBM3274610.1"/>
    <property type="molecule type" value="Genomic_DNA"/>
</dbReference>
<proteinExistence type="predicted"/>
<accession>A0A938BN15</accession>
<evidence type="ECO:0000313" key="1">
    <source>
        <dbReference type="EMBL" id="MBM3274610.1"/>
    </source>
</evidence>
<reference evidence="1 2" key="1">
    <citation type="submission" date="2019-03" db="EMBL/GenBank/DDBJ databases">
        <title>Lake Tanganyika Metagenome-Assembled Genomes (MAGs).</title>
        <authorList>
            <person name="Tran P."/>
        </authorList>
    </citation>
    <scope>NUCLEOTIDE SEQUENCE [LARGE SCALE GENOMIC DNA]</scope>
    <source>
        <strain evidence="1">K_DeepCast_65m_m2_236</strain>
    </source>
</reference>
<feature type="non-terminal residue" evidence="1">
    <location>
        <position position="62"/>
    </location>
</feature>
<dbReference type="InterPro" id="IPR020568">
    <property type="entry name" value="Ribosomal_Su5_D2-typ_SF"/>
</dbReference>
<organism evidence="1 2">
    <name type="scientific">Candidatus Tanganyikabacteria bacterium</name>
    <dbReference type="NCBI Taxonomy" id="2961651"/>
    <lineage>
        <taxon>Bacteria</taxon>
        <taxon>Bacillati</taxon>
        <taxon>Candidatus Sericytochromatia</taxon>
        <taxon>Candidatus Tanganyikabacteria</taxon>
    </lineage>
</organism>
<gene>
    <name evidence="1" type="ORF">FJZ00_05635</name>
</gene>
<name>A0A938BN15_9BACT</name>
<sequence length="62" mass="6361">MQVSVHGAATVGVQGVPVDVEVDVSNGIPQFLIVGLGDTAVQESKERVRAAVRNSGFAVPTT</sequence>
<protein>
    <submittedName>
        <fullName evidence="1">ATP-dependent protease</fullName>
    </submittedName>
</protein>
<dbReference type="AlphaFoldDB" id="A0A938BN15"/>
<comment type="caution">
    <text evidence="1">The sequence shown here is derived from an EMBL/GenBank/DDBJ whole genome shotgun (WGS) entry which is preliminary data.</text>
</comment>
<dbReference type="GO" id="GO:0006508">
    <property type="term" value="P:proteolysis"/>
    <property type="evidence" value="ECO:0007669"/>
    <property type="project" value="UniProtKB-KW"/>
</dbReference>
<dbReference type="Proteomes" id="UP000703893">
    <property type="component" value="Unassembled WGS sequence"/>
</dbReference>
<dbReference type="GO" id="GO:0008233">
    <property type="term" value="F:peptidase activity"/>
    <property type="evidence" value="ECO:0007669"/>
    <property type="project" value="UniProtKB-KW"/>
</dbReference>
<keyword evidence="1" id="KW-0645">Protease</keyword>
<dbReference type="SUPFAM" id="SSF54211">
    <property type="entry name" value="Ribosomal protein S5 domain 2-like"/>
    <property type="match status" value="1"/>
</dbReference>
<evidence type="ECO:0000313" key="2">
    <source>
        <dbReference type="Proteomes" id="UP000703893"/>
    </source>
</evidence>
<keyword evidence="1" id="KW-0378">Hydrolase</keyword>